<accession>A0A518HNS8</accession>
<evidence type="ECO:0000313" key="3">
    <source>
        <dbReference type="Proteomes" id="UP000319004"/>
    </source>
</evidence>
<dbReference type="EMBL" id="CP037423">
    <property type="protein sequence ID" value="QDV42500.1"/>
    <property type="molecule type" value="Genomic_DNA"/>
</dbReference>
<sequence length="194" mass="22307">MVLDVIQGVLRCPEVRFGDQCHTAELIWRLIAEEISAGSVSATDTDEITSRFNKVWRNSSDEESLPELADKWIILASVHGLDRFLSKRTFRSTLFDEEQQEQSYAWRQAIATSVLSGLVERLIAAFAYRRHLAETHLACPRAQPFQPCGKRDQIGRFWIFACPSQRDRESEPKVDQPHSSHHLARESQTKRRSN</sequence>
<evidence type="ECO:0000313" key="2">
    <source>
        <dbReference type="EMBL" id="QDV42500.1"/>
    </source>
</evidence>
<dbReference type="AlphaFoldDB" id="A0A518HNS8"/>
<evidence type="ECO:0000256" key="1">
    <source>
        <dbReference type="SAM" id="MobiDB-lite"/>
    </source>
</evidence>
<proteinExistence type="predicted"/>
<keyword evidence="3" id="KW-1185">Reference proteome</keyword>
<dbReference type="KEGG" id="snep:Enr13x_23480"/>
<feature type="region of interest" description="Disordered" evidence="1">
    <location>
        <begin position="168"/>
        <end position="194"/>
    </location>
</feature>
<name>A0A518HNS8_9BACT</name>
<reference evidence="2 3" key="1">
    <citation type="submission" date="2019-03" db="EMBL/GenBank/DDBJ databases">
        <title>Deep-cultivation of Planctomycetes and their phenomic and genomic characterization uncovers novel biology.</title>
        <authorList>
            <person name="Wiegand S."/>
            <person name="Jogler M."/>
            <person name="Boedeker C."/>
            <person name="Pinto D."/>
            <person name="Vollmers J."/>
            <person name="Rivas-Marin E."/>
            <person name="Kohn T."/>
            <person name="Peeters S.H."/>
            <person name="Heuer A."/>
            <person name="Rast P."/>
            <person name="Oberbeckmann S."/>
            <person name="Bunk B."/>
            <person name="Jeske O."/>
            <person name="Meyerdierks A."/>
            <person name="Storesund J.E."/>
            <person name="Kallscheuer N."/>
            <person name="Luecker S."/>
            <person name="Lage O.M."/>
            <person name="Pohl T."/>
            <person name="Merkel B.J."/>
            <person name="Hornburger P."/>
            <person name="Mueller R.-W."/>
            <person name="Bruemmer F."/>
            <person name="Labrenz M."/>
            <person name="Spormann A.M."/>
            <person name="Op den Camp H."/>
            <person name="Overmann J."/>
            <person name="Amann R."/>
            <person name="Jetten M.S.M."/>
            <person name="Mascher T."/>
            <person name="Medema M.H."/>
            <person name="Devos D.P."/>
            <person name="Kaster A.-K."/>
            <person name="Ovreas L."/>
            <person name="Rohde M."/>
            <person name="Galperin M.Y."/>
            <person name="Jogler C."/>
        </authorList>
    </citation>
    <scope>NUCLEOTIDE SEQUENCE [LARGE SCALE GENOMIC DNA]</scope>
    <source>
        <strain evidence="2 3">Enr13</strain>
    </source>
</reference>
<dbReference type="Proteomes" id="UP000319004">
    <property type="component" value="Chromosome"/>
</dbReference>
<organism evidence="2 3">
    <name type="scientific">Stieleria neptunia</name>
    <dbReference type="NCBI Taxonomy" id="2527979"/>
    <lineage>
        <taxon>Bacteria</taxon>
        <taxon>Pseudomonadati</taxon>
        <taxon>Planctomycetota</taxon>
        <taxon>Planctomycetia</taxon>
        <taxon>Pirellulales</taxon>
        <taxon>Pirellulaceae</taxon>
        <taxon>Stieleria</taxon>
    </lineage>
</organism>
<protein>
    <submittedName>
        <fullName evidence="2">Uncharacterized protein</fullName>
    </submittedName>
</protein>
<gene>
    <name evidence="2" type="ORF">Enr13x_23480</name>
</gene>